<dbReference type="InterPro" id="IPR000742">
    <property type="entry name" value="EGF"/>
</dbReference>
<keyword evidence="5" id="KW-1015">Disulfide bond</keyword>
<comment type="subcellular location">
    <subcellularLocation>
        <location evidence="1">Membrane</location>
        <topology evidence="1">Single-pass membrane protein</topology>
    </subcellularLocation>
</comment>
<keyword evidence="3" id="KW-0732">Signal</keyword>
<protein>
    <recommendedName>
        <fullName evidence="7">EGF-like domain-containing protein</fullName>
    </recommendedName>
</protein>
<gene>
    <name evidence="8" type="ORF">FPE_LOCUS29802</name>
</gene>
<evidence type="ECO:0000256" key="3">
    <source>
        <dbReference type="ARBA" id="ARBA00022729"/>
    </source>
</evidence>
<evidence type="ECO:0000256" key="2">
    <source>
        <dbReference type="ARBA" id="ARBA00022536"/>
    </source>
</evidence>
<dbReference type="InterPro" id="IPR018097">
    <property type="entry name" value="EGF_Ca-bd_CS"/>
</dbReference>
<dbReference type="SUPFAM" id="SSF57196">
    <property type="entry name" value="EGF/Laminin"/>
    <property type="match status" value="1"/>
</dbReference>
<dbReference type="InterPro" id="IPR025287">
    <property type="entry name" value="WAK_GUB"/>
</dbReference>
<dbReference type="SMART" id="SM00181">
    <property type="entry name" value="EGF"/>
    <property type="match status" value="1"/>
</dbReference>
<dbReference type="AlphaFoldDB" id="A0AAD2A6C9"/>
<evidence type="ECO:0000256" key="5">
    <source>
        <dbReference type="ARBA" id="ARBA00023157"/>
    </source>
</evidence>
<dbReference type="GO" id="GO:0005509">
    <property type="term" value="F:calcium ion binding"/>
    <property type="evidence" value="ECO:0007669"/>
    <property type="project" value="InterPro"/>
</dbReference>
<keyword evidence="2 6" id="KW-0245">EGF-like domain</keyword>
<dbReference type="Proteomes" id="UP000834106">
    <property type="component" value="Chromosome 19"/>
</dbReference>
<evidence type="ECO:0000313" key="9">
    <source>
        <dbReference type="Proteomes" id="UP000834106"/>
    </source>
</evidence>
<evidence type="ECO:0000256" key="4">
    <source>
        <dbReference type="ARBA" id="ARBA00022737"/>
    </source>
</evidence>
<dbReference type="Gene3D" id="2.10.25.10">
    <property type="entry name" value="Laminin"/>
    <property type="match status" value="1"/>
</dbReference>
<sequence length="356" mass="38910">MLKIVLTYSFIPRFVMKCGWSGVIWKKMPSQPRPEMESKMPPTLVTGDGESGWSYGRKWLFTDLGETGNKNGERKWVSNLGKWLFDFFSRYMQKDVFQQATMINIFLLVSLAALFYSNSGAAAASAATSKPGCQSKCGDLIVPYPFGIGLGTNCSVGSWFDINCSTTFNPPKAFIGPTNLEIINISEEKIRIKNWVAAKCYNQTGNITRENLAWVNLTGTPYSFADSNKFTVVGCDELAIVVGMSGRNFTSGCLSLCSESEDLIDGFCTGYEGNPYLSPGCTDIDECKSNPCDENGNCTNTPGSFSCHCKHGYSGDGKKDGRGCIAENSQFPVIKFSLGHSSSNYKAYVPLSCSIV</sequence>
<evidence type="ECO:0000313" key="8">
    <source>
        <dbReference type="EMBL" id="CAI9782372.1"/>
    </source>
</evidence>
<dbReference type="Pfam" id="PF07645">
    <property type="entry name" value="EGF_CA"/>
    <property type="match status" value="1"/>
</dbReference>
<dbReference type="InterPro" id="IPR001881">
    <property type="entry name" value="EGF-like_Ca-bd_dom"/>
</dbReference>
<dbReference type="CDD" id="cd00054">
    <property type="entry name" value="EGF_CA"/>
    <property type="match status" value="1"/>
</dbReference>
<dbReference type="GO" id="GO:0030247">
    <property type="term" value="F:polysaccharide binding"/>
    <property type="evidence" value="ECO:0007669"/>
    <property type="project" value="InterPro"/>
</dbReference>
<comment type="caution">
    <text evidence="6">Lacks conserved residue(s) required for the propagation of feature annotation.</text>
</comment>
<organism evidence="8 9">
    <name type="scientific">Fraxinus pennsylvanica</name>
    <dbReference type="NCBI Taxonomy" id="56036"/>
    <lineage>
        <taxon>Eukaryota</taxon>
        <taxon>Viridiplantae</taxon>
        <taxon>Streptophyta</taxon>
        <taxon>Embryophyta</taxon>
        <taxon>Tracheophyta</taxon>
        <taxon>Spermatophyta</taxon>
        <taxon>Magnoliopsida</taxon>
        <taxon>eudicotyledons</taxon>
        <taxon>Gunneridae</taxon>
        <taxon>Pentapetalae</taxon>
        <taxon>asterids</taxon>
        <taxon>lamiids</taxon>
        <taxon>Lamiales</taxon>
        <taxon>Oleaceae</taxon>
        <taxon>Oleeae</taxon>
        <taxon>Fraxinus</taxon>
    </lineage>
</organism>
<dbReference type="InterPro" id="IPR049883">
    <property type="entry name" value="NOTCH1_EGF-like"/>
</dbReference>
<dbReference type="EMBL" id="OU503054">
    <property type="protein sequence ID" value="CAI9782372.1"/>
    <property type="molecule type" value="Genomic_DNA"/>
</dbReference>
<dbReference type="PROSITE" id="PS00010">
    <property type="entry name" value="ASX_HYDROXYL"/>
    <property type="match status" value="1"/>
</dbReference>
<proteinExistence type="predicted"/>
<dbReference type="PROSITE" id="PS01187">
    <property type="entry name" value="EGF_CA"/>
    <property type="match status" value="1"/>
</dbReference>
<feature type="domain" description="EGF-like" evidence="7">
    <location>
        <begin position="283"/>
        <end position="316"/>
    </location>
</feature>
<dbReference type="Pfam" id="PF13947">
    <property type="entry name" value="GUB_WAK_bind"/>
    <property type="match status" value="1"/>
</dbReference>
<dbReference type="InterPro" id="IPR000152">
    <property type="entry name" value="EGF-type_Asp/Asn_hydroxyl_site"/>
</dbReference>
<dbReference type="PANTHER" id="PTHR33491">
    <property type="entry name" value="OSJNBA0016N04.9 PROTEIN"/>
    <property type="match status" value="1"/>
</dbReference>
<evidence type="ECO:0000259" key="7">
    <source>
        <dbReference type="PROSITE" id="PS50026"/>
    </source>
</evidence>
<name>A0AAD2A6C9_9LAMI</name>
<dbReference type="SMART" id="SM00179">
    <property type="entry name" value="EGF_CA"/>
    <property type="match status" value="1"/>
</dbReference>
<dbReference type="PROSITE" id="PS50026">
    <property type="entry name" value="EGF_3"/>
    <property type="match status" value="1"/>
</dbReference>
<dbReference type="GO" id="GO:0016020">
    <property type="term" value="C:membrane"/>
    <property type="evidence" value="ECO:0007669"/>
    <property type="project" value="UniProtKB-SubCell"/>
</dbReference>
<keyword evidence="9" id="KW-1185">Reference proteome</keyword>
<dbReference type="FunFam" id="2.10.25.10:FF:000038">
    <property type="entry name" value="Fibrillin 2"/>
    <property type="match status" value="1"/>
</dbReference>
<reference evidence="8" key="1">
    <citation type="submission" date="2023-05" db="EMBL/GenBank/DDBJ databases">
        <authorList>
            <person name="Huff M."/>
        </authorList>
    </citation>
    <scope>NUCLEOTIDE SEQUENCE</scope>
</reference>
<evidence type="ECO:0000256" key="6">
    <source>
        <dbReference type="PROSITE-ProRule" id="PRU00076"/>
    </source>
</evidence>
<evidence type="ECO:0000256" key="1">
    <source>
        <dbReference type="ARBA" id="ARBA00004167"/>
    </source>
</evidence>
<accession>A0AAD2A6C9</accession>
<keyword evidence="4" id="KW-0677">Repeat</keyword>